<dbReference type="PROSITE" id="PS50005">
    <property type="entry name" value="TPR"/>
    <property type="match status" value="6"/>
</dbReference>
<dbReference type="EMBL" id="WNKX01000041">
    <property type="protein sequence ID" value="MTW14348.1"/>
    <property type="molecule type" value="Genomic_DNA"/>
</dbReference>
<dbReference type="SUPFAM" id="SSF48452">
    <property type="entry name" value="TPR-like"/>
    <property type="match status" value="5"/>
</dbReference>
<feature type="repeat" description="TPR" evidence="3">
    <location>
        <begin position="398"/>
        <end position="431"/>
    </location>
</feature>
<evidence type="ECO:0000313" key="6">
    <source>
        <dbReference type="EMBL" id="MTW14348.1"/>
    </source>
</evidence>
<keyword evidence="4" id="KW-0732">Signal</keyword>
<dbReference type="Pfam" id="PF13181">
    <property type="entry name" value="TPR_8"/>
    <property type="match status" value="1"/>
</dbReference>
<reference evidence="6 7" key="1">
    <citation type="submission" date="2019-11" db="EMBL/GenBank/DDBJ databases">
        <title>Type strains purchased from KCTC, JCM and DSMZ.</title>
        <authorList>
            <person name="Lu H."/>
        </authorList>
    </citation>
    <scope>NUCLEOTIDE SEQUENCE [LARGE SCALE GENOMIC DNA]</scope>
    <source>
        <strain evidence="6 7">JCM 31587</strain>
    </source>
</reference>
<evidence type="ECO:0000256" key="3">
    <source>
        <dbReference type="PROSITE-ProRule" id="PRU00339"/>
    </source>
</evidence>
<dbReference type="PANTHER" id="PTHR45586">
    <property type="entry name" value="TPR REPEAT-CONTAINING PROTEIN PA4667"/>
    <property type="match status" value="1"/>
</dbReference>
<keyword evidence="2 3" id="KW-0802">TPR repeat</keyword>
<evidence type="ECO:0000259" key="5">
    <source>
        <dbReference type="Pfam" id="PF25060"/>
    </source>
</evidence>
<protein>
    <submittedName>
        <fullName evidence="6">PEP-CTERM system TPR-repeat protein PrsT</fullName>
    </submittedName>
</protein>
<gene>
    <name evidence="6" type="primary">prsT</name>
    <name evidence="6" type="ORF">GM658_27400</name>
</gene>
<dbReference type="InterPro" id="IPR019734">
    <property type="entry name" value="TPR_rpt"/>
</dbReference>
<dbReference type="AlphaFoldDB" id="A0A6L6QPL8"/>
<feature type="signal peptide" evidence="4">
    <location>
        <begin position="1"/>
        <end position="21"/>
    </location>
</feature>
<evidence type="ECO:0000313" key="7">
    <source>
        <dbReference type="Proteomes" id="UP000472320"/>
    </source>
</evidence>
<feature type="repeat" description="TPR" evidence="3">
    <location>
        <begin position="466"/>
        <end position="499"/>
    </location>
</feature>
<dbReference type="InterPro" id="IPR014266">
    <property type="entry name" value="PEP-CTERM_TPR_PrsT"/>
</dbReference>
<dbReference type="Proteomes" id="UP000472320">
    <property type="component" value="Unassembled WGS sequence"/>
</dbReference>
<proteinExistence type="predicted"/>
<keyword evidence="7" id="KW-1185">Reference proteome</keyword>
<dbReference type="RefSeq" id="WP_155457289.1">
    <property type="nucleotide sequence ID" value="NZ_WNKX01000041.1"/>
</dbReference>
<comment type="caution">
    <text evidence="6">The sequence shown here is derived from an EMBL/GenBank/DDBJ whole genome shotgun (WGS) entry which is preliminary data.</text>
</comment>
<feature type="repeat" description="TPR" evidence="3">
    <location>
        <begin position="126"/>
        <end position="159"/>
    </location>
</feature>
<dbReference type="SMART" id="SM00028">
    <property type="entry name" value="TPR"/>
    <property type="match status" value="15"/>
</dbReference>
<evidence type="ECO:0000256" key="2">
    <source>
        <dbReference type="ARBA" id="ARBA00022803"/>
    </source>
</evidence>
<feature type="domain" description="Tetratricopeptide repeat protein 21A/21B second ARM" evidence="5">
    <location>
        <begin position="464"/>
        <end position="683"/>
    </location>
</feature>
<feature type="chain" id="PRO_5026816837" evidence="4">
    <location>
        <begin position="22"/>
        <end position="918"/>
    </location>
</feature>
<feature type="repeat" description="TPR" evidence="3">
    <location>
        <begin position="194"/>
        <end position="227"/>
    </location>
</feature>
<sequence length="918" mass="99115">MAHRVTRLAVAATLAASALLAGCKSDTPESLLADAKQQLAKGDRKAAQIQLKNALSKDPNSGEARFELARLSLEMNDPVSAEKEARRALDLKYKPQESQRLLADALLRMGDFQKMLDDTDKFERTPALLALRGEALIGLRKLDEAKKEFQVALDAQPNSADALTGMARLAAIGNDLEGARALADQAIAKDASNINALTFKGELLRAQEKPEEARAAFAEVLKLDPTNSSANLEQAYLDIVAGKLDAAQAAVNQAKKSAPRSLPTLYTQSLIDYSRGNYKAARDNLQLLAKSAPNHLPSMLLSASVDYHLDNLHAGEAKLRTYLDAMPGNVYARKMLAATLLRESQPAEALTVLEPALQDKVSDGSLLELAAQGNMMVREPGKAAALLERAIAINPKRSPTYIALGGARIALGEREQGMAMLNKALELEPDSLTAALALARARLGVGEFDQAMAVLAKQEAKHGKEAELHILKGHVLLAKKDKAGARAAFNKAVELAPASYAAVITLVQLELMEQKPEAARAHLQKLLERDKGNVLAMTAMAQLAERAKKRDEATQWLEKAAAVNTDALAPALRLGGYYLQTRQPNKAVDYLRNVLVIHPDSPIVLELMGRAQQMSGDLPGADETFSKLAGALPKAPQPQLFLASVKVQRKDLAGAQASVKKALALAPGFIPAYLMQADLALLQNKPEEALAVARGLQKSQPKQVAGYVMEAELLVKTGKPAQAVTPYQQAFAMEQRPELLMKLASALRAANRSAEADAQVAAWRKAHPDEPLGMLYSAELNIAAKQYKQAIAQLEAVLGKTPDNVMALNNLAWSYQQEKDKRALPTAEKASQLAGDNPTVMDTLGWILAEQNQLERALPFLKKASELAPQASDIRGHYAAALWKKGDKAGARKELQAAMADARFAQSDEGRNLQKQFE</sequence>
<accession>A0A6L6QPL8</accession>
<dbReference type="PANTHER" id="PTHR45586:SF1">
    <property type="entry name" value="LIPOPOLYSACCHARIDE ASSEMBLY PROTEIN B"/>
    <property type="match status" value="1"/>
</dbReference>
<name>A0A6L6QPL8_9BURK</name>
<dbReference type="InterPro" id="IPR011990">
    <property type="entry name" value="TPR-like_helical_dom_sf"/>
</dbReference>
<dbReference type="Pfam" id="PF13432">
    <property type="entry name" value="TPR_16"/>
    <property type="match status" value="3"/>
</dbReference>
<dbReference type="PROSITE" id="PS51257">
    <property type="entry name" value="PROKAR_LIPOPROTEIN"/>
    <property type="match status" value="1"/>
</dbReference>
<feature type="repeat" description="TPR" evidence="3">
    <location>
        <begin position="568"/>
        <end position="601"/>
    </location>
</feature>
<keyword evidence="1" id="KW-0677">Repeat</keyword>
<dbReference type="Gene3D" id="1.25.40.10">
    <property type="entry name" value="Tetratricopeptide repeat domain"/>
    <property type="match status" value="3"/>
</dbReference>
<evidence type="ECO:0000256" key="1">
    <source>
        <dbReference type="ARBA" id="ARBA00022737"/>
    </source>
</evidence>
<organism evidence="6 7">
    <name type="scientific">Massilia eburnea</name>
    <dbReference type="NCBI Taxonomy" id="1776165"/>
    <lineage>
        <taxon>Bacteria</taxon>
        <taxon>Pseudomonadati</taxon>
        <taxon>Pseudomonadota</taxon>
        <taxon>Betaproteobacteria</taxon>
        <taxon>Burkholderiales</taxon>
        <taxon>Oxalobacteraceae</taxon>
        <taxon>Telluria group</taxon>
        <taxon>Massilia</taxon>
    </lineage>
</organism>
<dbReference type="Pfam" id="PF25060">
    <property type="entry name" value="ARM_TT21_2nd"/>
    <property type="match status" value="1"/>
</dbReference>
<dbReference type="InterPro" id="IPR056832">
    <property type="entry name" value="ARM_TT21_2nd"/>
</dbReference>
<dbReference type="Pfam" id="PF14559">
    <property type="entry name" value="TPR_19"/>
    <property type="match status" value="3"/>
</dbReference>
<evidence type="ECO:0000256" key="4">
    <source>
        <dbReference type="SAM" id="SignalP"/>
    </source>
</evidence>
<dbReference type="OrthoDB" id="5290951at2"/>
<dbReference type="InterPro" id="IPR051012">
    <property type="entry name" value="CellSynth/LPSAsmb/PSIAsmb"/>
</dbReference>
<feature type="repeat" description="TPR" evidence="3">
    <location>
        <begin position="838"/>
        <end position="871"/>
    </location>
</feature>
<dbReference type="NCBIfam" id="TIGR02917">
    <property type="entry name" value="PEP_TPR_lipo"/>
    <property type="match status" value="1"/>
</dbReference>